<comment type="subcellular location">
    <subcellularLocation>
        <location evidence="1">Endomembrane system</location>
    </subcellularLocation>
</comment>
<evidence type="ECO:0000256" key="3">
    <source>
        <dbReference type="ARBA" id="ARBA00022679"/>
    </source>
</evidence>
<evidence type="ECO:0000256" key="6">
    <source>
        <dbReference type="ARBA" id="ARBA00023136"/>
    </source>
</evidence>
<keyword evidence="3" id="KW-0808">Transferase</keyword>
<feature type="binding site" evidence="8">
    <location>
        <position position="111"/>
    </location>
    <ligand>
        <name>UDP-alpha-D-glucose</name>
        <dbReference type="ChEBI" id="CHEBI:58885"/>
    </ligand>
</feature>
<feature type="domain" description="Phospholipase D C-terminal" evidence="9">
    <location>
        <begin position="13"/>
        <end position="82"/>
    </location>
</feature>
<organism evidence="10 11">
    <name type="scientific">Kingdonia uniflora</name>
    <dbReference type="NCBI Taxonomy" id="39325"/>
    <lineage>
        <taxon>Eukaryota</taxon>
        <taxon>Viridiplantae</taxon>
        <taxon>Streptophyta</taxon>
        <taxon>Embryophyta</taxon>
        <taxon>Tracheophyta</taxon>
        <taxon>Spermatophyta</taxon>
        <taxon>Magnoliopsida</taxon>
        <taxon>Ranunculales</taxon>
        <taxon>Circaeasteraceae</taxon>
        <taxon>Kingdonia</taxon>
    </lineage>
</organism>
<evidence type="ECO:0000256" key="8">
    <source>
        <dbReference type="PIRSR" id="PIRSR605150-2"/>
    </source>
</evidence>
<evidence type="ECO:0000256" key="2">
    <source>
        <dbReference type="ARBA" id="ARBA00022676"/>
    </source>
</evidence>
<keyword evidence="7" id="KW-0961">Cell wall biogenesis/degradation</keyword>
<keyword evidence="11" id="KW-1185">Reference proteome</keyword>
<comment type="caution">
    <text evidence="10">The sequence shown here is derived from an EMBL/GenBank/DDBJ whole genome shotgun (WGS) entry which is preliminary data.</text>
</comment>
<keyword evidence="4" id="KW-0812">Transmembrane</keyword>
<evidence type="ECO:0000256" key="5">
    <source>
        <dbReference type="ARBA" id="ARBA00022989"/>
    </source>
</evidence>
<name>A0A7J7MGD3_9MAGN</name>
<accession>A0A7J7MGD3</accession>
<dbReference type="GO" id="GO:0016020">
    <property type="term" value="C:membrane"/>
    <property type="evidence" value="ECO:0007669"/>
    <property type="project" value="InterPro"/>
</dbReference>
<keyword evidence="2" id="KW-0328">Glycosyltransferase</keyword>
<evidence type="ECO:0000259" key="9">
    <source>
        <dbReference type="Pfam" id="PF12357"/>
    </source>
</evidence>
<evidence type="ECO:0000256" key="4">
    <source>
        <dbReference type="ARBA" id="ARBA00022692"/>
    </source>
</evidence>
<dbReference type="Proteomes" id="UP000541444">
    <property type="component" value="Unassembled WGS sequence"/>
</dbReference>
<dbReference type="AlphaFoldDB" id="A0A7J7MGD3"/>
<evidence type="ECO:0000313" key="10">
    <source>
        <dbReference type="EMBL" id="KAF6153931.1"/>
    </source>
</evidence>
<dbReference type="PANTHER" id="PTHR13301">
    <property type="entry name" value="X-BOX TRANSCRIPTION FACTOR-RELATED"/>
    <property type="match status" value="1"/>
</dbReference>
<reference evidence="10 11" key="1">
    <citation type="journal article" date="2020" name="IScience">
        <title>Genome Sequencing of the Endangered Kingdonia uniflora (Circaeasteraceae, Ranunculales) Reveals Potential Mechanisms of Evolutionary Specialization.</title>
        <authorList>
            <person name="Sun Y."/>
            <person name="Deng T."/>
            <person name="Zhang A."/>
            <person name="Moore M.J."/>
            <person name="Landis J.B."/>
            <person name="Lin N."/>
            <person name="Zhang H."/>
            <person name="Zhang X."/>
            <person name="Huang J."/>
            <person name="Zhang X."/>
            <person name="Sun H."/>
            <person name="Wang H."/>
        </authorList>
    </citation>
    <scope>NUCLEOTIDE SEQUENCE [LARGE SCALE GENOMIC DNA]</scope>
    <source>
        <strain evidence="10">TB1705</strain>
        <tissue evidence="10">Leaf</tissue>
    </source>
</reference>
<protein>
    <recommendedName>
        <fullName evidence="9">Phospholipase D C-terminal domain-containing protein</fullName>
    </recommendedName>
</protein>
<dbReference type="InterPro" id="IPR024632">
    <property type="entry name" value="PLipase_D_C"/>
</dbReference>
<evidence type="ECO:0000256" key="1">
    <source>
        <dbReference type="ARBA" id="ARBA00004308"/>
    </source>
</evidence>
<evidence type="ECO:0000313" key="11">
    <source>
        <dbReference type="Proteomes" id="UP000541444"/>
    </source>
</evidence>
<dbReference type="EMBL" id="JACGCM010001549">
    <property type="protein sequence ID" value="KAF6153931.1"/>
    <property type="molecule type" value="Genomic_DNA"/>
</dbReference>
<dbReference type="GO" id="GO:0012505">
    <property type="term" value="C:endomembrane system"/>
    <property type="evidence" value="ECO:0007669"/>
    <property type="project" value="UniProtKB-SubCell"/>
</dbReference>
<dbReference type="Pfam" id="PF03552">
    <property type="entry name" value="Cellulose_synt"/>
    <property type="match status" value="1"/>
</dbReference>
<evidence type="ECO:0000256" key="7">
    <source>
        <dbReference type="ARBA" id="ARBA00023316"/>
    </source>
</evidence>
<keyword evidence="6" id="KW-0472">Membrane</keyword>
<dbReference type="GO" id="GO:0030244">
    <property type="term" value="P:cellulose biosynthetic process"/>
    <property type="evidence" value="ECO:0007669"/>
    <property type="project" value="InterPro"/>
</dbReference>
<dbReference type="InterPro" id="IPR005150">
    <property type="entry name" value="Cellulose_synth"/>
</dbReference>
<dbReference type="Pfam" id="PF12357">
    <property type="entry name" value="PLD_C"/>
    <property type="match status" value="1"/>
</dbReference>
<gene>
    <name evidence="10" type="ORF">GIB67_023708</name>
</gene>
<dbReference type="GO" id="GO:0016760">
    <property type="term" value="F:cellulose synthase (UDP-forming) activity"/>
    <property type="evidence" value="ECO:0007669"/>
    <property type="project" value="InterPro"/>
</dbReference>
<proteinExistence type="predicted"/>
<keyword evidence="5" id="KW-1133">Transmembrane helix</keyword>
<dbReference type="OrthoDB" id="14911at2759"/>
<sequence length="167" mass="18531">MSLWAEHTGFLKDIFTVPKSLECVRRVRSLGESNWRQFAAEDVSEMSGDLLKYPLEVDPRGKVKLIPGCKSFPDVGGTIVGQSGGLDTKRNQLPCLVYVFREKRPGHNHHKKAGAINALINMKGLDGIQGPIYVGTGCIFQRHALYGFDAPKTKKPHLLRTCNCLPK</sequence>
<dbReference type="GO" id="GO:0071555">
    <property type="term" value="P:cell wall organization"/>
    <property type="evidence" value="ECO:0007669"/>
    <property type="project" value="UniProtKB-KW"/>
</dbReference>